<dbReference type="InterPro" id="IPR002912">
    <property type="entry name" value="ACT_dom"/>
</dbReference>
<dbReference type="AlphaFoldDB" id="A0A430JHX0"/>
<feature type="transmembrane region" description="Helical" evidence="7">
    <location>
        <begin position="101"/>
        <end position="121"/>
    </location>
</feature>
<feature type="transmembrane region" description="Helical" evidence="7">
    <location>
        <begin position="79"/>
        <end position="96"/>
    </location>
</feature>
<feature type="transmembrane region" description="Helical" evidence="7">
    <location>
        <begin position="44"/>
        <end position="67"/>
    </location>
</feature>
<dbReference type="PANTHER" id="PTHR33778:SF1">
    <property type="entry name" value="MAGNESIUM TRANSPORTER YHID-RELATED"/>
    <property type="match status" value="1"/>
</dbReference>
<keyword evidence="10" id="KW-1185">Reference proteome</keyword>
<name>A0A430JHX0_9BACL</name>
<dbReference type="RefSeq" id="WP_126140111.1">
    <property type="nucleotide sequence ID" value="NZ_RXHU01000015.1"/>
</dbReference>
<dbReference type="PROSITE" id="PS51671">
    <property type="entry name" value="ACT"/>
    <property type="match status" value="1"/>
</dbReference>
<keyword evidence="4 7" id="KW-0812">Transmembrane</keyword>
<reference evidence="9 10" key="1">
    <citation type="submission" date="2018-12" db="EMBL/GenBank/DDBJ databases">
        <title>Bacillus ochoae sp. nov., Paenibacillus whitsoniae sp. nov., Paenibacillus spiritus sp. nov. Isolated from the Mars Exploration Rover during spacecraft assembly.</title>
        <authorList>
            <person name="Seuylemezian A."/>
            <person name="Vaishampayan P."/>
        </authorList>
    </citation>
    <scope>NUCLEOTIDE SEQUENCE [LARGE SCALE GENOMIC DNA]</scope>
    <source>
        <strain evidence="9 10">MER 54</strain>
    </source>
</reference>
<dbReference type="EMBL" id="RXHU01000015">
    <property type="protein sequence ID" value="RTE10648.1"/>
    <property type="molecule type" value="Genomic_DNA"/>
</dbReference>
<keyword evidence="5 7" id="KW-1133">Transmembrane helix</keyword>
<dbReference type="PANTHER" id="PTHR33778">
    <property type="entry name" value="PROTEIN MGTC"/>
    <property type="match status" value="1"/>
</dbReference>
<evidence type="ECO:0000256" key="4">
    <source>
        <dbReference type="ARBA" id="ARBA00022692"/>
    </source>
</evidence>
<keyword evidence="6 7" id="KW-0472">Membrane</keyword>
<evidence type="ECO:0000313" key="10">
    <source>
        <dbReference type="Proteomes" id="UP000276128"/>
    </source>
</evidence>
<organism evidence="9 10">
    <name type="scientific">Paenibacillus whitsoniae</name>
    <dbReference type="NCBI Taxonomy" id="2496558"/>
    <lineage>
        <taxon>Bacteria</taxon>
        <taxon>Bacillati</taxon>
        <taxon>Bacillota</taxon>
        <taxon>Bacilli</taxon>
        <taxon>Bacillales</taxon>
        <taxon>Paenibacillaceae</taxon>
        <taxon>Paenibacillus</taxon>
    </lineage>
</organism>
<feature type="domain" description="ACT" evidence="8">
    <location>
        <begin position="158"/>
        <end position="241"/>
    </location>
</feature>
<dbReference type="Proteomes" id="UP000276128">
    <property type="component" value="Unassembled WGS sequence"/>
</dbReference>
<dbReference type="InterPro" id="IPR049177">
    <property type="entry name" value="MgtC_SapB_SrpB_YhiD_N"/>
</dbReference>
<evidence type="ECO:0000259" key="8">
    <source>
        <dbReference type="PROSITE" id="PS51671"/>
    </source>
</evidence>
<feature type="transmembrane region" description="Helical" evidence="7">
    <location>
        <begin position="127"/>
        <end position="146"/>
    </location>
</feature>
<keyword evidence="3" id="KW-1003">Cell membrane</keyword>
<dbReference type="InterPro" id="IPR003416">
    <property type="entry name" value="MgtC/SapB/SrpB/YhiD_fam"/>
</dbReference>
<protein>
    <submittedName>
        <fullName evidence="9">MgtC/SapB family protein</fullName>
    </submittedName>
</protein>
<comment type="caution">
    <text evidence="9">The sequence shown here is derived from an EMBL/GenBank/DDBJ whole genome shotgun (WGS) entry which is preliminary data.</text>
</comment>
<evidence type="ECO:0000256" key="7">
    <source>
        <dbReference type="SAM" id="Phobius"/>
    </source>
</evidence>
<sequence>MTASASVWTISHGELFLRLVLAVLMGGAVGIEREWHNHAAGFRTHILVCLGSTTIMLLSIYGFSQFVNETNVRIDPARIAAQVVSGIGFIGAGAILRNGSVISGLTTAASIWVVAAIGLCIGAGFEYAAYCCTALLLVSLLVLNKWEKYVMRNRRNQELTIQARNTPSALGQIVTTLVEEGLQIVKVKTVHDSANTKRDAEDASFLHMHFVLAVPHPTKLMMALERIRALEFVLGIESQVRSLDIGDRAIHPVQEARGKA</sequence>
<evidence type="ECO:0000256" key="6">
    <source>
        <dbReference type="ARBA" id="ARBA00023136"/>
    </source>
</evidence>
<comment type="subcellular location">
    <subcellularLocation>
        <location evidence="1">Cell membrane</location>
        <topology evidence="1">Multi-pass membrane protein</topology>
    </subcellularLocation>
</comment>
<evidence type="ECO:0000313" key="9">
    <source>
        <dbReference type="EMBL" id="RTE10648.1"/>
    </source>
</evidence>
<dbReference type="GO" id="GO:0005886">
    <property type="term" value="C:plasma membrane"/>
    <property type="evidence" value="ECO:0007669"/>
    <property type="project" value="UniProtKB-SubCell"/>
</dbReference>
<evidence type="ECO:0000256" key="3">
    <source>
        <dbReference type="ARBA" id="ARBA00022475"/>
    </source>
</evidence>
<feature type="transmembrane region" description="Helical" evidence="7">
    <location>
        <begin position="15"/>
        <end position="32"/>
    </location>
</feature>
<dbReference type="Pfam" id="PF02308">
    <property type="entry name" value="MgtC"/>
    <property type="match status" value="1"/>
</dbReference>
<dbReference type="OrthoDB" id="9811198at2"/>
<evidence type="ECO:0000256" key="2">
    <source>
        <dbReference type="ARBA" id="ARBA00009298"/>
    </source>
</evidence>
<accession>A0A430JHX0</accession>
<gene>
    <name evidence="9" type="ORF">EJQ19_05080</name>
</gene>
<evidence type="ECO:0000256" key="1">
    <source>
        <dbReference type="ARBA" id="ARBA00004651"/>
    </source>
</evidence>
<comment type="similarity">
    <text evidence="2">Belongs to the MgtC/SapB family.</text>
</comment>
<proteinExistence type="inferred from homology"/>
<evidence type="ECO:0000256" key="5">
    <source>
        <dbReference type="ARBA" id="ARBA00022989"/>
    </source>
</evidence>
<dbReference type="PRINTS" id="PR01837">
    <property type="entry name" value="MGTCSAPBPROT"/>
</dbReference>